<proteinExistence type="predicted"/>
<evidence type="ECO:0000256" key="7">
    <source>
        <dbReference type="SAM" id="Phobius"/>
    </source>
</evidence>
<evidence type="ECO:0000313" key="9">
    <source>
        <dbReference type="EMBL" id="SDV50251.1"/>
    </source>
</evidence>
<protein>
    <submittedName>
        <fullName evidence="9">MFS transporter, MHS family, shikimate and dehydroshikimate transport protein</fullName>
    </submittedName>
</protein>
<feature type="domain" description="Major facilitator superfamily (MFS) profile" evidence="8">
    <location>
        <begin position="26"/>
        <end position="434"/>
    </location>
</feature>
<keyword evidence="10" id="KW-1185">Reference proteome</keyword>
<feature type="transmembrane region" description="Helical" evidence="7">
    <location>
        <begin position="380"/>
        <end position="403"/>
    </location>
</feature>
<dbReference type="Gene3D" id="1.20.1250.20">
    <property type="entry name" value="MFS general substrate transporter like domains"/>
    <property type="match status" value="2"/>
</dbReference>
<evidence type="ECO:0000256" key="1">
    <source>
        <dbReference type="ARBA" id="ARBA00004651"/>
    </source>
</evidence>
<dbReference type="InterPro" id="IPR020846">
    <property type="entry name" value="MFS_dom"/>
</dbReference>
<dbReference type="InterPro" id="IPR011701">
    <property type="entry name" value="MFS"/>
</dbReference>
<dbReference type="SUPFAM" id="SSF103473">
    <property type="entry name" value="MFS general substrate transporter"/>
    <property type="match status" value="1"/>
</dbReference>
<dbReference type="AlphaFoldDB" id="A0A1H2PT47"/>
<evidence type="ECO:0000256" key="3">
    <source>
        <dbReference type="ARBA" id="ARBA00022475"/>
    </source>
</evidence>
<name>A0A1H2PT47_9BURK</name>
<keyword evidence="2" id="KW-0813">Transport</keyword>
<feature type="transmembrane region" description="Helical" evidence="7">
    <location>
        <begin position="342"/>
        <end position="368"/>
    </location>
</feature>
<evidence type="ECO:0000256" key="6">
    <source>
        <dbReference type="ARBA" id="ARBA00023136"/>
    </source>
</evidence>
<dbReference type="Pfam" id="PF07690">
    <property type="entry name" value="MFS_1"/>
    <property type="match status" value="1"/>
</dbReference>
<dbReference type="PANTHER" id="PTHR43045">
    <property type="entry name" value="SHIKIMATE TRANSPORTER"/>
    <property type="match status" value="1"/>
</dbReference>
<gene>
    <name evidence="9" type="ORF">SAMN05216551_11129</name>
</gene>
<feature type="transmembrane region" description="Helical" evidence="7">
    <location>
        <begin position="318"/>
        <end position="336"/>
    </location>
</feature>
<dbReference type="STRING" id="1770053.SAMN05216551_11129"/>
<organism evidence="9 10">
    <name type="scientific">Chitinasiproducens palmae</name>
    <dbReference type="NCBI Taxonomy" id="1770053"/>
    <lineage>
        <taxon>Bacteria</taxon>
        <taxon>Pseudomonadati</taxon>
        <taxon>Pseudomonadota</taxon>
        <taxon>Betaproteobacteria</taxon>
        <taxon>Burkholderiales</taxon>
        <taxon>Burkholderiaceae</taxon>
        <taxon>Chitinasiproducens</taxon>
    </lineage>
</organism>
<feature type="transmembrane region" description="Helical" evidence="7">
    <location>
        <begin position="202"/>
        <end position="221"/>
    </location>
</feature>
<dbReference type="PROSITE" id="PS50850">
    <property type="entry name" value="MFS"/>
    <property type="match status" value="1"/>
</dbReference>
<dbReference type="EMBL" id="FNLO01000011">
    <property type="protein sequence ID" value="SDV50251.1"/>
    <property type="molecule type" value="Genomic_DNA"/>
</dbReference>
<feature type="transmembrane region" description="Helical" evidence="7">
    <location>
        <begin position="289"/>
        <end position="306"/>
    </location>
</feature>
<keyword evidence="3" id="KW-1003">Cell membrane</keyword>
<dbReference type="Proteomes" id="UP000243719">
    <property type="component" value="Unassembled WGS sequence"/>
</dbReference>
<keyword evidence="5 7" id="KW-1133">Transmembrane helix</keyword>
<dbReference type="PROSITE" id="PS00216">
    <property type="entry name" value="SUGAR_TRANSPORT_1"/>
    <property type="match status" value="1"/>
</dbReference>
<feature type="transmembrane region" description="Helical" evidence="7">
    <location>
        <begin position="163"/>
        <end position="190"/>
    </location>
</feature>
<dbReference type="GO" id="GO:0022857">
    <property type="term" value="F:transmembrane transporter activity"/>
    <property type="evidence" value="ECO:0007669"/>
    <property type="project" value="InterPro"/>
</dbReference>
<keyword evidence="4 7" id="KW-0812">Transmembrane</keyword>
<dbReference type="InterPro" id="IPR036259">
    <property type="entry name" value="MFS_trans_sf"/>
</dbReference>
<sequence>MNKGGGMAETSGVVGGGAREQAARTVAWASFIGTAIEWYDFFLYGIASAVVFSKLFFPNYDPLIGTLISFSTFALGYIARPFGGAMFGHIGDRIGRKSVLITTLFIMGISTALIGALPTYGAIGIWAPVALLVLRLAQGIAVGGEWGGAVLMAVEHAPAGKRALFGSAAHMGAPAGLLLSTGVFSAFALLPKDAFMSWGWRVPFLMSFALLAVGLLIRLKVTESPAFDAMKRKGGPAQQPVVEVLRKPGNVLRVAFLRCIDGVGSSTYSFFAATYAVSHLGFSTSTSTMGNVIGGAVGLLSVPIAATLSDRFGRRRVYMAYVTFAMLIAFPAIALIKTANPWCFWLAMALGLGIGNYGQYGAVSAYFAELFDTRVRYSGASIGYQFGGALFNGTAPLIATGLMAWSGSIWPIGAFVALSACVSLVTAWLSPETHRRDLDAEGAASLDARDATSRRATVEGDRALGR</sequence>
<feature type="transmembrane region" description="Helical" evidence="7">
    <location>
        <begin position="409"/>
        <end position="429"/>
    </location>
</feature>
<dbReference type="CDD" id="cd17369">
    <property type="entry name" value="MFS_ShiA_like"/>
    <property type="match status" value="1"/>
</dbReference>
<keyword evidence="6 7" id="KW-0472">Membrane</keyword>
<dbReference type="InterPro" id="IPR005829">
    <property type="entry name" value="Sugar_transporter_CS"/>
</dbReference>
<feature type="transmembrane region" description="Helical" evidence="7">
    <location>
        <begin position="63"/>
        <end position="79"/>
    </location>
</feature>
<evidence type="ECO:0000259" key="8">
    <source>
        <dbReference type="PROSITE" id="PS50850"/>
    </source>
</evidence>
<reference evidence="10" key="1">
    <citation type="submission" date="2016-09" db="EMBL/GenBank/DDBJ databases">
        <authorList>
            <person name="Varghese N."/>
            <person name="Submissions S."/>
        </authorList>
    </citation>
    <scope>NUCLEOTIDE SEQUENCE [LARGE SCALE GENOMIC DNA]</scope>
    <source>
        <strain evidence="10">JS23</strain>
    </source>
</reference>
<dbReference type="GO" id="GO:0005886">
    <property type="term" value="C:plasma membrane"/>
    <property type="evidence" value="ECO:0007669"/>
    <property type="project" value="UniProtKB-SubCell"/>
</dbReference>
<accession>A0A1H2PT47</accession>
<comment type="subcellular location">
    <subcellularLocation>
        <location evidence="1">Cell membrane</location>
        <topology evidence="1">Multi-pass membrane protein</topology>
    </subcellularLocation>
</comment>
<dbReference type="PANTHER" id="PTHR43045:SF1">
    <property type="entry name" value="SHIKIMATE TRANSPORTER"/>
    <property type="match status" value="1"/>
</dbReference>
<evidence type="ECO:0000313" key="10">
    <source>
        <dbReference type="Proteomes" id="UP000243719"/>
    </source>
</evidence>
<evidence type="ECO:0000256" key="4">
    <source>
        <dbReference type="ARBA" id="ARBA00022692"/>
    </source>
</evidence>
<feature type="transmembrane region" description="Helical" evidence="7">
    <location>
        <begin position="99"/>
        <end position="117"/>
    </location>
</feature>
<evidence type="ECO:0000256" key="2">
    <source>
        <dbReference type="ARBA" id="ARBA00022448"/>
    </source>
</evidence>
<evidence type="ECO:0000256" key="5">
    <source>
        <dbReference type="ARBA" id="ARBA00022989"/>
    </source>
</evidence>